<dbReference type="AlphaFoldDB" id="A0A520S5L9"/>
<dbReference type="PROSITE" id="PS51257">
    <property type="entry name" value="PROKAR_LIPOPROTEIN"/>
    <property type="match status" value="1"/>
</dbReference>
<evidence type="ECO:0000313" key="7">
    <source>
        <dbReference type="EMBL" id="RZO77768.1"/>
    </source>
</evidence>
<evidence type="ECO:0000256" key="1">
    <source>
        <dbReference type="ARBA" id="ARBA00004459"/>
    </source>
</evidence>
<keyword evidence="4" id="KW-0564">Palmitate</keyword>
<name>A0A520S5L9_9GAMM</name>
<dbReference type="Proteomes" id="UP000316199">
    <property type="component" value="Unassembled WGS sequence"/>
</dbReference>
<dbReference type="NCBIfam" id="NF047847">
    <property type="entry name" value="SS_mature_LptM"/>
    <property type="match status" value="1"/>
</dbReference>
<evidence type="ECO:0000256" key="6">
    <source>
        <dbReference type="ARBA" id="ARBA00023288"/>
    </source>
</evidence>
<comment type="subcellular location">
    <subcellularLocation>
        <location evidence="1">Cell outer membrane</location>
        <topology evidence="1">Lipid-anchor</topology>
    </subcellularLocation>
</comment>
<reference evidence="7 8" key="1">
    <citation type="submission" date="2019-02" db="EMBL/GenBank/DDBJ databases">
        <title>Prokaryotic population dynamics and viral predation in marine succession experiment using metagenomics: the confinement effect.</title>
        <authorList>
            <person name="Haro-Moreno J.M."/>
            <person name="Rodriguez-Valera F."/>
            <person name="Lopez-Perez M."/>
        </authorList>
    </citation>
    <scope>NUCLEOTIDE SEQUENCE [LARGE SCALE GENOMIC DNA]</scope>
    <source>
        <strain evidence="7">MED-G157</strain>
    </source>
</reference>
<evidence type="ECO:0000256" key="5">
    <source>
        <dbReference type="ARBA" id="ARBA00023237"/>
    </source>
</evidence>
<evidence type="ECO:0000256" key="2">
    <source>
        <dbReference type="ARBA" id="ARBA00022729"/>
    </source>
</evidence>
<accession>A0A520S5L9</accession>
<dbReference type="Pfam" id="PF13627">
    <property type="entry name" value="LptM_cons"/>
    <property type="match status" value="1"/>
</dbReference>
<keyword evidence="2" id="KW-0732">Signal</keyword>
<gene>
    <name evidence="7" type="ORF">EVA68_00645</name>
</gene>
<sequence>MRRLLLILGTLFVISCGQKGDLYLPELVTGKEQANLGKNGS</sequence>
<evidence type="ECO:0000256" key="3">
    <source>
        <dbReference type="ARBA" id="ARBA00023136"/>
    </source>
</evidence>
<keyword evidence="6" id="KW-0449">Lipoprotein</keyword>
<evidence type="ECO:0000313" key="8">
    <source>
        <dbReference type="Proteomes" id="UP000316199"/>
    </source>
</evidence>
<dbReference type="EMBL" id="SHAG01000001">
    <property type="protein sequence ID" value="RZO77768.1"/>
    <property type="molecule type" value="Genomic_DNA"/>
</dbReference>
<organism evidence="7 8">
    <name type="scientific">OM182 bacterium</name>
    <dbReference type="NCBI Taxonomy" id="2510334"/>
    <lineage>
        <taxon>Bacteria</taxon>
        <taxon>Pseudomonadati</taxon>
        <taxon>Pseudomonadota</taxon>
        <taxon>Gammaproteobacteria</taxon>
        <taxon>OMG group</taxon>
        <taxon>OM182 clade</taxon>
    </lineage>
</organism>
<keyword evidence="3" id="KW-0472">Membrane</keyword>
<evidence type="ECO:0000256" key="4">
    <source>
        <dbReference type="ARBA" id="ARBA00023139"/>
    </source>
</evidence>
<dbReference type="GO" id="GO:0009279">
    <property type="term" value="C:cell outer membrane"/>
    <property type="evidence" value="ECO:0007669"/>
    <property type="project" value="UniProtKB-SubCell"/>
</dbReference>
<proteinExistence type="predicted"/>
<dbReference type="InterPro" id="IPR032831">
    <property type="entry name" value="LptM_cons"/>
</dbReference>
<keyword evidence="5" id="KW-0998">Cell outer membrane</keyword>
<comment type="caution">
    <text evidence="7">The sequence shown here is derived from an EMBL/GenBank/DDBJ whole genome shotgun (WGS) entry which is preliminary data.</text>
</comment>
<protein>
    <submittedName>
        <fullName evidence="7">Uncharacterized protein</fullName>
    </submittedName>
</protein>